<gene>
    <name evidence="1" type="ORF">LPJ66_000585</name>
</gene>
<keyword evidence="2" id="KW-1185">Reference proteome</keyword>
<evidence type="ECO:0000313" key="2">
    <source>
        <dbReference type="Proteomes" id="UP001150581"/>
    </source>
</evidence>
<name>A0ACC1IVU6_9FUNG</name>
<proteinExistence type="predicted"/>
<organism evidence="1 2">
    <name type="scientific">Kickxella alabastrina</name>
    <dbReference type="NCBI Taxonomy" id="61397"/>
    <lineage>
        <taxon>Eukaryota</taxon>
        <taxon>Fungi</taxon>
        <taxon>Fungi incertae sedis</taxon>
        <taxon>Zoopagomycota</taxon>
        <taxon>Kickxellomycotina</taxon>
        <taxon>Kickxellomycetes</taxon>
        <taxon>Kickxellales</taxon>
        <taxon>Kickxellaceae</taxon>
        <taxon>Kickxella</taxon>
    </lineage>
</organism>
<reference evidence="1" key="1">
    <citation type="submission" date="2022-07" db="EMBL/GenBank/DDBJ databases">
        <title>Phylogenomic reconstructions and comparative analyses of Kickxellomycotina fungi.</title>
        <authorList>
            <person name="Reynolds N.K."/>
            <person name="Stajich J.E."/>
            <person name="Barry K."/>
            <person name="Grigoriev I.V."/>
            <person name="Crous P."/>
            <person name="Smith M.E."/>
        </authorList>
    </citation>
    <scope>NUCLEOTIDE SEQUENCE</scope>
    <source>
        <strain evidence="1">Benny 63K</strain>
    </source>
</reference>
<accession>A0ACC1IVU6</accession>
<sequence>MGTKVADLEDAHAPWKSVHEKALKNGDRSYIDPATGYTAFTELSHRDRGYCCGNTCRHCPYDYENVGKPEQLKEQAREARMRARERRNKKEEKAADNNDDNDDEST</sequence>
<evidence type="ECO:0000313" key="1">
    <source>
        <dbReference type="EMBL" id="KAJ1901736.1"/>
    </source>
</evidence>
<dbReference type="Proteomes" id="UP001150581">
    <property type="component" value="Unassembled WGS sequence"/>
</dbReference>
<dbReference type="EMBL" id="JANBPG010000018">
    <property type="protein sequence ID" value="KAJ1901736.1"/>
    <property type="molecule type" value="Genomic_DNA"/>
</dbReference>
<protein>
    <submittedName>
        <fullName evidence="1">Uncharacterized protein</fullName>
    </submittedName>
</protein>
<comment type="caution">
    <text evidence="1">The sequence shown here is derived from an EMBL/GenBank/DDBJ whole genome shotgun (WGS) entry which is preliminary data.</text>
</comment>